<feature type="domain" description="Lipid-binding serum glycoprotein C-terminal" evidence="3">
    <location>
        <begin position="250"/>
        <end position="453"/>
    </location>
</feature>
<keyword evidence="5" id="KW-1185">Reference proteome</keyword>
<dbReference type="EMBL" id="AAKN02012484">
    <property type="status" value="NOT_ANNOTATED_CDS"/>
    <property type="molecule type" value="Genomic_DNA"/>
</dbReference>
<dbReference type="VEuPathDB" id="HostDB:ENSCPOG00000014185"/>
<dbReference type="HOGENOM" id="CLU_597102_0_0_1"/>
<dbReference type="STRING" id="10141.ENSCPOP00000012780"/>
<dbReference type="FunCoup" id="H0VQG0">
    <property type="interactions" value="13"/>
</dbReference>
<dbReference type="SUPFAM" id="SSF55394">
    <property type="entry name" value="Bactericidal permeability-increasing protein, BPI"/>
    <property type="match status" value="2"/>
</dbReference>
<reference evidence="4" key="2">
    <citation type="submission" date="2025-08" db="UniProtKB">
        <authorList>
            <consortium name="Ensembl"/>
        </authorList>
    </citation>
    <scope>IDENTIFICATION</scope>
    <source>
        <strain evidence="4">2N</strain>
    </source>
</reference>
<feature type="signal peptide" evidence="2">
    <location>
        <begin position="1"/>
        <end position="21"/>
    </location>
</feature>
<reference evidence="4" key="3">
    <citation type="submission" date="2025-09" db="UniProtKB">
        <authorList>
            <consortium name="Ensembl"/>
        </authorList>
    </citation>
    <scope>IDENTIFICATION</scope>
    <source>
        <strain evidence="4">2N</strain>
    </source>
</reference>
<evidence type="ECO:0000313" key="5">
    <source>
        <dbReference type="Proteomes" id="UP000005447"/>
    </source>
</evidence>
<name>H0VQG0_CAVPO</name>
<keyword evidence="2" id="KW-0732">Signal</keyword>
<dbReference type="Ensembl" id="ENSCPOT00000014327.3">
    <property type="protein sequence ID" value="ENSCPOP00000012780.2"/>
    <property type="gene ID" value="ENSCPOG00000014185.4"/>
</dbReference>
<dbReference type="GeneTree" id="ENSGT01100000263546"/>
<dbReference type="KEGG" id="cpoc:100723024"/>
<dbReference type="InterPro" id="IPR001124">
    <property type="entry name" value="Lipid-bd_serum_glycop_C"/>
</dbReference>
<gene>
    <name evidence="4" type="primary">BPIFB2</name>
</gene>
<dbReference type="Bgee" id="ENSCPOG00000014185">
    <property type="expression patterns" value="Expressed in uterine cervix and 1 other cell type or tissue"/>
</dbReference>
<dbReference type="Proteomes" id="UP000005447">
    <property type="component" value="Unassembled WGS sequence"/>
</dbReference>
<dbReference type="InParanoid" id="H0VQG0"/>
<dbReference type="PANTHER" id="PTHR46019">
    <property type="entry name" value="BPI FOLD-CONTAINING FAMILY B MEMBER 4-RELATED"/>
    <property type="match status" value="1"/>
</dbReference>
<dbReference type="Pfam" id="PF02886">
    <property type="entry name" value="LBP_BPI_CETP_C"/>
    <property type="match status" value="1"/>
</dbReference>
<dbReference type="Pfam" id="PF01273">
    <property type="entry name" value="LBP_BPI_CETP"/>
    <property type="match status" value="1"/>
</dbReference>
<dbReference type="InterPro" id="IPR017942">
    <property type="entry name" value="Lipid-bd_serum_glycop_N"/>
</dbReference>
<dbReference type="GO" id="GO:0008289">
    <property type="term" value="F:lipid binding"/>
    <property type="evidence" value="ECO:0007669"/>
    <property type="project" value="InterPro"/>
</dbReference>
<sequence>MAWVHHGLGLLLVLLLPTVPASSPGAVIRINRAALNYVSDVGKAPLQRALMVMVPPCLDWSGEMLQAIKIKILDVHVSHLDLKFIADFGLHLMAKANFTIKVFRIPEPLELTLPVALTADAHVAQGPIGTPMISLSTCSPLFSPASVLDGSNSTSAMLLVLVQKHIKAILSNKVCLRISNLVQGLNVHLGTLIGLSPVGPESQIRYSMVSKPIVTDDYIALDVNAVFFLLGKPIIPPLAATSFELPLSVDTTGAMVSVGLSQQLFNYVLLLLQKAGTLNLDITGDLSSDDNPLNTSVLGQFIPEVAQQFPNPMSVVLKVQLGATPVVMFHTHNATMSLQLFVEVLAVSSNSDFQSLFSLEVAVNLSLQLSVSKVKLQGTTSMLGDIRLAVAASNVGFIDVKHVHTLVGSLLQKPLLDHLNALLGMGIALPSVVNLYYNSPEVFVYEGYVVISSGLVYQR</sequence>
<organism evidence="4 5">
    <name type="scientific">Cavia porcellus</name>
    <name type="common">Guinea pig</name>
    <dbReference type="NCBI Taxonomy" id="10141"/>
    <lineage>
        <taxon>Eukaryota</taxon>
        <taxon>Metazoa</taxon>
        <taxon>Chordata</taxon>
        <taxon>Craniata</taxon>
        <taxon>Vertebrata</taxon>
        <taxon>Euteleostomi</taxon>
        <taxon>Mammalia</taxon>
        <taxon>Eutheria</taxon>
        <taxon>Euarchontoglires</taxon>
        <taxon>Glires</taxon>
        <taxon>Rodentia</taxon>
        <taxon>Hystricomorpha</taxon>
        <taxon>Caviidae</taxon>
        <taxon>Cavia</taxon>
    </lineage>
</organism>
<accession>H0VQG0</accession>
<proteinExistence type="inferred from homology"/>
<dbReference type="SMART" id="SM00329">
    <property type="entry name" value="BPI2"/>
    <property type="match status" value="1"/>
</dbReference>
<dbReference type="InterPro" id="IPR051660">
    <property type="entry name" value="BPI_fold-BPI/LBP"/>
</dbReference>
<dbReference type="PANTHER" id="PTHR46019:SF1">
    <property type="entry name" value="BPI FOLD-CONTAINING FAMILY B MEMBER 2"/>
    <property type="match status" value="1"/>
</dbReference>
<dbReference type="Gene3D" id="3.15.10.10">
    <property type="entry name" value="Bactericidal permeability-increasing protein, domain 1"/>
    <property type="match status" value="1"/>
</dbReference>
<evidence type="ECO:0000259" key="3">
    <source>
        <dbReference type="SMART" id="SM00329"/>
    </source>
</evidence>
<dbReference type="eggNOG" id="KOG4160">
    <property type="taxonomic scope" value="Eukaryota"/>
</dbReference>
<dbReference type="RefSeq" id="XP_003476764.1">
    <property type="nucleotide sequence ID" value="XM_003476716.4"/>
</dbReference>
<reference evidence="5" key="1">
    <citation type="journal article" date="2011" name="Nature">
        <title>A high-resolution map of human evolutionary constraint using 29 mammals.</title>
        <authorList>
            <person name="Lindblad-Toh K."/>
            <person name="Garber M."/>
            <person name="Zuk O."/>
            <person name="Lin M.F."/>
            <person name="Parker B.J."/>
            <person name="Washietl S."/>
            <person name="Kheradpour P."/>
            <person name="Ernst J."/>
            <person name="Jordan G."/>
            <person name="Mauceli E."/>
            <person name="Ward L.D."/>
            <person name="Lowe C.B."/>
            <person name="Holloway A.K."/>
            <person name="Clamp M."/>
            <person name="Gnerre S."/>
            <person name="Alfoldi J."/>
            <person name="Beal K."/>
            <person name="Chang J."/>
            <person name="Clawson H."/>
            <person name="Cuff J."/>
            <person name="Di Palma F."/>
            <person name="Fitzgerald S."/>
            <person name="Flicek P."/>
            <person name="Guttman M."/>
            <person name="Hubisz M.J."/>
            <person name="Jaffe D.B."/>
            <person name="Jungreis I."/>
            <person name="Kent W.J."/>
            <person name="Kostka D."/>
            <person name="Lara M."/>
            <person name="Martins A.L."/>
            <person name="Massingham T."/>
            <person name="Moltke I."/>
            <person name="Raney B.J."/>
            <person name="Rasmussen M.D."/>
            <person name="Robinson J."/>
            <person name="Stark A."/>
            <person name="Vilella A.J."/>
            <person name="Wen J."/>
            <person name="Xie X."/>
            <person name="Zody M.C."/>
            <person name="Baldwin J."/>
            <person name="Bloom T."/>
            <person name="Chin C.W."/>
            <person name="Heiman D."/>
            <person name="Nicol R."/>
            <person name="Nusbaum C."/>
            <person name="Young S."/>
            <person name="Wilkinson J."/>
            <person name="Worley K.C."/>
            <person name="Kovar C.L."/>
            <person name="Muzny D.M."/>
            <person name="Gibbs R.A."/>
            <person name="Cree A."/>
            <person name="Dihn H.H."/>
            <person name="Fowler G."/>
            <person name="Jhangiani S."/>
            <person name="Joshi V."/>
            <person name="Lee S."/>
            <person name="Lewis L.R."/>
            <person name="Nazareth L.V."/>
            <person name="Okwuonu G."/>
            <person name="Santibanez J."/>
            <person name="Warren W.C."/>
            <person name="Mardis E.R."/>
            <person name="Weinstock G.M."/>
            <person name="Wilson R.K."/>
            <person name="Delehaunty K."/>
            <person name="Dooling D."/>
            <person name="Fronik C."/>
            <person name="Fulton L."/>
            <person name="Fulton B."/>
            <person name="Graves T."/>
            <person name="Minx P."/>
            <person name="Sodergren E."/>
            <person name="Birney E."/>
            <person name="Margulies E.H."/>
            <person name="Herrero J."/>
            <person name="Green E.D."/>
            <person name="Haussler D."/>
            <person name="Siepel A."/>
            <person name="Goldman N."/>
            <person name="Pollard K.S."/>
            <person name="Pedersen J.S."/>
            <person name="Lander E.S."/>
            <person name="Kellis M."/>
        </authorList>
    </citation>
    <scope>NUCLEOTIDE SEQUENCE [LARGE SCALE GENOMIC DNA]</scope>
    <source>
        <strain evidence="5">2N</strain>
    </source>
</reference>
<feature type="chain" id="PRO_5003543449" evidence="2">
    <location>
        <begin position="22"/>
        <end position="459"/>
    </location>
</feature>
<dbReference type="CTD" id="80341"/>
<evidence type="ECO:0000313" key="4">
    <source>
        <dbReference type="Ensembl" id="ENSCPOP00000012780.2"/>
    </source>
</evidence>
<dbReference type="AlphaFoldDB" id="H0VQG0"/>
<dbReference type="OrthoDB" id="9831346at2759"/>
<dbReference type="OMA" id="RYSMINA"/>
<evidence type="ECO:0000256" key="1">
    <source>
        <dbReference type="ARBA" id="ARBA00007292"/>
    </source>
</evidence>
<comment type="similarity">
    <text evidence="1">Belongs to the BPI/LBP/Plunc superfamily. BPI/LBP family.</text>
</comment>
<dbReference type="GeneID" id="100723024"/>
<dbReference type="Gene3D" id="3.15.20.10">
    <property type="entry name" value="Bactericidal permeability-increasing protein, domain 2"/>
    <property type="match status" value="1"/>
</dbReference>
<protein>
    <submittedName>
        <fullName evidence="4">BPI fold containing family B member 2</fullName>
    </submittedName>
</protein>
<evidence type="ECO:0000256" key="2">
    <source>
        <dbReference type="SAM" id="SignalP"/>
    </source>
</evidence>
<dbReference type="InterPro" id="IPR017943">
    <property type="entry name" value="Bactericidal_perm-incr_a/b_dom"/>
</dbReference>